<name>A0ABD3ICA2_9MARC</name>
<organism evidence="3 4">
    <name type="scientific">Riccia sorocarpa</name>
    <dbReference type="NCBI Taxonomy" id="122646"/>
    <lineage>
        <taxon>Eukaryota</taxon>
        <taxon>Viridiplantae</taxon>
        <taxon>Streptophyta</taxon>
        <taxon>Embryophyta</taxon>
        <taxon>Marchantiophyta</taxon>
        <taxon>Marchantiopsida</taxon>
        <taxon>Marchantiidae</taxon>
        <taxon>Marchantiales</taxon>
        <taxon>Ricciaceae</taxon>
        <taxon>Riccia</taxon>
    </lineage>
</organism>
<reference evidence="3 4" key="1">
    <citation type="submission" date="2024-09" db="EMBL/GenBank/DDBJ databases">
        <title>Chromosome-scale assembly of Riccia sorocarpa.</title>
        <authorList>
            <person name="Paukszto L."/>
        </authorList>
    </citation>
    <scope>NUCLEOTIDE SEQUENCE [LARGE SCALE GENOMIC DNA]</scope>
    <source>
        <strain evidence="3">LP-2024</strain>
        <tissue evidence="3">Aerial parts of the thallus</tissue>
    </source>
</reference>
<feature type="compositionally biased region" description="Polar residues" evidence="1">
    <location>
        <begin position="200"/>
        <end position="209"/>
    </location>
</feature>
<dbReference type="PANTHER" id="PTHR31973">
    <property type="entry name" value="POLYPROTEIN, PUTATIVE-RELATED"/>
    <property type="match status" value="1"/>
</dbReference>
<feature type="region of interest" description="Disordered" evidence="1">
    <location>
        <begin position="240"/>
        <end position="267"/>
    </location>
</feature>
<accession>A0ABD3ICA2</accession>
<comment type="caution">
    <text evidence="3">The sequence shown here is derived from an EMBL/GenBank/DDBJ whole genome shotgun (WGS) entry which is preliminary data.</text>
</comment>
<dbReference type="Pfam" id="PF10551">
    <property type="entry name" value="MULE"/>
    <property type="match status" value="1"/>
</dbReference>
<keyword evidence="4" id="KW-1185">Reference proteome</keyword>
<evidence type="ECO:0000313" key="4">
    <source>
        <dbReference type="Proteomes" id="UP001633002"/>
    </source>
</evidence>
<feature type="region of interest" description="Disordered" evidence="1">
    <location>
        <begin position="187"/>
        <end position="223"/>
    </location>
</feature>
<dbReference type="PANTHER" id="PTHR31973:SF187">
    <property type="entry name" value="MUTATOR TRANSPOSASE MUDRA PROTEIN"/>
    <property type="match status" value="1"/>
</dbReference>
<proteinExistence type="predicted"/>
<dbReference type="EMBL" id="JBJQOH010000001">
    <property type="protein sequence ID" value="KAL3701323.1"/>
    <property type="molecule type" value="Genomic_DNA"/>
</dbReference>
<evidence type="ECO:0000259" key="2">
    <source>
        <dbReference type="Pfam" id="PF10551"/>
    </source>
</evidence>
<evidence type="ECO:0000256" key="1">
    <source>
        <dbReference type="SAM" id="MobiDB-lite"/>
    </source>
</evidence>
<gene>
    <name evidence="3" type="ORF">R1sor_019345</name>
</gene>
<evidence type="ECO:0000313" key="3">
    <source>
        <dbReference type="EMBL" id="KAL3701323.1"/>
    </source>
</evidence>
<sequence>MESAMESEVEDWVEDWEYDVDEEGAMGLADWEELNSNRWYSEIPTITFPHSNRDGVESIGRTPLDQRQESLRNVRREIDIGGKTLQEVEAAAGRIKEGEVFTCFKEFDFCADCWCVMNMRSSVKFKTKSSMRVRVCRYGLPVRKKGVGKITEWPGESSSRNTTSTDLPHVLGVRSYRDFTRRLQNPSQSMLRPDRPDLNLHSQEFSQSTTRRKRNKCPRGECGEQPRYEAAAMVRIAFEDSEDEEGSDAEDEGQECGKVSSKKPPNQANKYTFEGSCTFRRLFVCPSATRPILRFCEKMVALDACFTKNKKYPTHLFLATVHDGNSQIVPLAYGLAPVENFENWMWFLHNLKISIQGLSSDEVFIVSDRQKGLEKAVSEMLLENPHMHCGHHLKMNVQKHFGKVAVQVLQSLFHAPSEERFNSILEEAGNRGREFVQYIRRIDPKRFVRYALPLPRYGRTTSNSVEVMNGALKPIRDFAPCRIAGQMWMYMVRLFCEKRETAN</sequence>
<feature type="domain" description="MULE transposase" evidence="2">
    <location>
        <begin position="300"/>
        <end position="396"/>
    </location>
</feature>
<dbReference type="InterPro" id="IPR018289">
    <property type="entry name" value="MULE_transposase_dom"/>
</dbReference>
<dbReference type="Proteomes" id="UP001633002">
    <property type="component" value="Unassembled WGS sequence"/>
</dbReference>
<dbReference type="AlphaFoldDB" id="A0ABD3ICA2"/>
<feature type="compositionally biased region" description="Acidic residues" evidence="1">
    <location>
        <begin position="240"/>
        <end position="254"/>
    </location>
</feature>
<protein>
    <recommendedName>
        <fullName evidence="2">MULE transposase domain-containing protein</fullName>
    </recommendedName>
</protein>